<feature type="transmembrane region" description="Helical" evidence="1">
    <location>
        <begin position="135"/>
        <end position="154"/>
    </location>
</feature>
<protein>
    <submittedName>
        <fullName evidence="2">Uncharacterized protein</fullName>
    </submittedName>
</protein>
<accession>A0A5C6B2H8</accession>
<proteinExistence type="predicted"/>
<dbReference type="AlphaFoldDB" id="A0A5C6B2H8"/>
<evidence type="ECO:0000313" key="3">
    <source>
        <dbReference type="Proteomes" id="UP000319908"/>
    </source>
</evidence>
<feature type="transmembrane region" description="Helical" evidence="1">
    <location>
        <begin position="262"/>
        <end position="282"/>
    </location>
</feature>
<evidence type="ECO:0000256" key="1">
    <source>
        <dbReference type="SAM" id="Phobius"/>
    </source>
</evidence>
<keyword evidence="1" id="KW-0472">Membrane</keyword>
<keyword evidence="1" id="KW-0812">Transmembrane</keyword>
<reference evidence="2 3" key="1">
    <citation type="journal article" date="2020" name="Antonie Van Leeuwenhoek">
        <title>Rhodopirellula heiligendammensis sp. nov., Rhodopirellula pilleata sp. nov., and Rhodopirellula solitaria sp. nov. isolated from natural or artificial marine surfaces in Northern Germany and California, USA, and emended description of the genus Rhodopirellula.</title>
        <authorList>
            <person name="Kallscheuer N."/>
            <person name="Wiegand S."/>
            <person name="Jogler M."/>
            <person name="Boedeker C."/>
            <person name="Peeters S.H."/>
            <person name="Rast P."/>
            <person name="Heuer A."/>
            <person name="Jetten M.S.M."/>
            <person name="Rohde M."/>
            <person name="Jogler C."/>
        </authorList>
    </citation>
    <scope>NUCLEOTIDE SEQUENCE [LARGE SCALE GENOMIC DNA]</scope>
    <source>
        <strain evidence="2 3">Poly21</strain>
    </source>
</reference>
<keyword evidence="1" id="KW-1133">Transmembrane helix</keyword>
<evidence type="ECO:0000313" key="2">
    <source>
        <dbReference type="EMBL" id="TWU05446.1"/>
    </source>
</evidence>
<dbReference type="EMBL" id="SJPU01000013">
    <property type="protein sequence ID" value="TWU05446.1"/>
    <property type="molecule type" value="Genomic_DNA"/>
</dbReference>
<comment type="caution">
    <text evidence="2">The sequence shown here is derived from an EMBL/GenBank/DDBJ whole genome shotgun (WGS) entry which is preliminary data.</text>
</comment>
<sequence>MVVYFQERVQSSQAGLRVVAVRCDKCHCEFFFELARVGSGAGVAVYGIGGSTAASDADKRAKRDLVDRLAFEAELVPCPKCNWINDELVNGYRKGRYRNAVVLAVGIAFFGTVASLIGAWFIYKGPPQDRVALPYFLYVGPIVFLSLGGLVIVFRNWLRARIRPNLNFPLLPRLPAGTPPALLEDPNTGELRPQAVWRATAVESTWHEFQIGRNSFPLVCCECLEGVQSGHGFTVPSANEMKLNIPHCETCAANVKRSRRMISLGVASASLLAGSAIVWFLRLQDEEFWIFFVVIVFVAVGLGQYVASSMTAPVKVRISDASRGIVQLRFKNASYMARNL</sequence>
<name>A0A5C6B2H8_9BACT</name>
<feature type="transmembrane region" description="Helical" evidence="1">
    <location>
        <begin position="100"/>
        <end position="123"/>
    </location>
</feature>
<organism evidence="2 3">
    <name type="scientific">Allorhodopirellula heiligendammensis</name>
    <dbReference type="NCBI Taxonomy" id="2714739"/>
    <lineage>
        <taxon>Bacteria</taxon>
        <taxon>Pseudomonadati</taxon>
        <taxon>Planctomycetota</taxon>
        <taxon>Planctomycetia</taxon>
        <taxon>Pirellulales</taxon>
        <taxon>Pirellulaceae</taxon>
        <taxon>Allorhodopirellula</taxon>
    </lineage>
</organism>
<feature type="transmembrane region" description="Helical" evidence="1">
    <location>
        <begin position="288"/>
        <end position="307"/>
    </location>
</feature>
<keyword evidence="3" id="KW-1185">Reference proteome</keyword>
<gene>
    <name evidence="2" type="ORF">Poly21_56530</name>
</gene>
<dbReference type="Proteomes" id="UP000319908">
    <property type="component" value="Unassembled WGS sequence"/>
</dbReference>